<evidence type="ECO:0000313" key="1">
    <source>
        <dbReference type="EMBL" id="MPN24696.1"/>
    </source>
</evidence>
<dbReference type="AlphaFoldDB" id="A0A645GEX5"/>
<sequence length="92" mass="9430">MGGHINFGALALLCPVVDQCDTGGFAAHGFFHIHTAHGGKAVQHVGGAFHIGTAVQQQPRFFFAGDDGADGRTLDAVQPLDNQGGTGKQCTG</sequence>
<comment type="caution">
    <text evidence="1">The sequence shown here is derived from an EMBL/GenBank/DDBJ whole genome shotgun (WGS) entry which is preliminary data.</text>
</comment>
<protein>
    <submittedName>
        <fullName evidence="1">Uncharacterized protein</fullName>
    </submittedName>
</protein>
<gene>
    <name evidence="1" type="ORF">SDC9_172098</name>
</gene>
<proteinExistence type="predicted"/>
<accession>A0A645GEX5</accession>
<reference evidence="1" key="1">
    <citation type="submission" date="2019-08" db="EMBL/GenBank/DDBJ databases">
        <authorList>
            <person name="Kucharzyk K."/>
            <person name="Murdoch R.W."/>
            <person name="Higgins S."/>
            <person name="Loffler F."/>
        </authorList>
    </citation>
    <scope>NUCLEOTIDE SEQUENCE</scope>
</reference>
<organism evidence="1">
    <name type="scientific">bioreactor metagenome</name>
    <dbReference type="NCBI Taxonomy" id="1076179"/>
    <lineage>
        <taxon>unclassified sequences</taxon>
        <taxon>metagenomes</taxon>
        <taxon>ecological metagenomes</taxon>
    </lineage>
</organism>
<dbReference type="EMBL" id="VSSQ01073625">
    <property type="protein sequence ID" value="MPN24696.1"/>
    <property type="molecule type" value="Genomic_DNA"/>
</dbReference>
<name>A0A645GEX5_9ZZZZ</name>